<protein>
    <submittedName>
        <fullName evidence="2">Uncharacterized protein</fullName>
    </submittedName>
</protein>
<keyword evidence="1" id="KW-0812">Transmembrane</keyword>
<dbReference type="RefSeq" id="WP_183193118.1">
    <property type="nucleotide sequence ID" value="NZ_FMBL01000002.1"/>
</dbReference>
<sequence length="110" mass="11870">MNTAKHILTAICAAIALWLMILAGGLIYAMFSTTGDIKQRTDALWGAVYFQTTPSSNGVTMHLGVGNMQVVLLLLIASIIFCTIAVFIASVYKRKKVFVSVDNDSVLDEG</sequence>
<evidence type="ECO:0000313" key="3">
    <source>
        <dbReference type="Proteomes" id="UP000242610"/>
    </source>
</evidence>
<evidence type="ECO:0000256" key="1">
    <source>
        <dbReference type="SAM" id="Phobius"/>
    </source>
</evidence>
<keyword evidence="1" id="KW-0472">Membrane</keyword>
<dbReference type="EMBL" id="FMBL01000002">
    <property type="protein sequence ID" value="SCC79668.1"/>
    <property type="molecule type" value="Genomic_DNA"/>
</dbReference>
<accession>A0A1C4H4T2</accession>
<dbReference type="AlphaFoldDB" id="A0A1C4H4T2"/>
<proteinExistence type="predicted"/>
<feature type="transmembrane region" description="Helical" evidence="1">
    <location>
        <begin position="7"/>
        <end position="31"/>
    </location>
</feature>
<evidence type="ECO:0000313" key="2">
    <source>
        <dbReference type="EMBL" id="SCC79668.1"/>
    </source>
</evidence>
<dbReference type="Proteomes" id="UP000242610">
    <property type="component" value="Unassembled WGS sequence"/>
</dbReference>
<gene>
    <name evidence="2" type="ORF">GA0061077_0770</name>
</gene>
<dbReference type="STRING" id="1505727.GA0061077_0770"/>
<keyword evidence="1" id="KW-1133">Transmembrane helix</keyword>
<reference evidence="3" key="1">
    <citation type="submission" date="2016-08" db="EMBL/GenBank/DDBJ databases">
        <authorList>
            <person name="Varghese N."/>
            <person name="Submissions Spin"/>
        </authorList>
    </citation>
    <scope>NUCLEOTIDE SEQUENCE [LARGE SCALE GENOMIC DNA]</scope>
    <source>
        <strain evidence="3">R-52791</strain>
    </source>
</reference>
<name>A0A1C4H4T2_9BIFI</name>
<organism evidence="2 3">
    <name type="scientific">Bifidobacterium commune</name>
    <dbReference type="NCBI Taxonomy" id="1505727"/>
    <lineage>
        <taxon>Bacteria</taxon>
        <taxon>Bacillati</taxon>
        <taxon>Actinomycetota</taxon>
        <taxon>Actinomycetes</taxon>
        <taxon>Bifidobacteriales</taxon>
        <taxon>Bifidobacteriaceae</taxon>
        <taxon>Bifidobacterium</taxon>
    </lineage>
</organism>
<feature type="transmembrane region" description="Helical" evidence="1">
    <location>
        <begin position="70"/>
        <end position="92"/>
    </location>
</feature>
<keyword evidence="3" id="KW-1185">Reference proteome</keyword>